<comment type="caution">
    <text evidence="2">The sequence shown here is derived from an EMBL/GenBank/DDBJ whole genome shotgun (WGS) entry which is preliminary data.</text>
</comment>
<name>A0ABW5P0D4_9DEIO</name>
<dbReference type="RefSeq" id="WP_386843429.1">
    <property type="nucleotide sequence ID" value="NZ_JBHUMK010000014.1"/>
</dbReference>
<sequence length="46" mass="5052">MLVLDLDPQTNATLALVGEERWAKADTEGQTLRAPVSGPARRHRPL</sequence>
<proteinExistence type="predicted"/>
<gene>
    <name evidence="2" type="ORF">ACFSR9_04415</name>
</gene>
<evidence type="ECO:0000313" key="2">
    <source>
        <dbReference type="EMBL" id="MFD2608685.1"/>
    </source>
</evidence>
<keyword evidence="3" id="KW-1185">Reference proteome</keyword>
<organism evidence="2 3">
    <name type="scientific">Deinococcus taklimakanensis</name>
    <dbReference type="NCBI Taxonomy" id="536443"/>
    <lineage>
        <taxon>Bacteria</taxon>
        <taxon>Thermotogati</taxon>
        <taxon>Deinococcota</taxon>
        <taxon>Deinococci</taxon>
        <taxon>Deinococcales</taxon>
        <taxon>Deinococcaceae</taxon>
        <taxon>Deinococcus</taxon>
    </lineage>
</organism>
<feature type="region of interest" description="Disordered" evidence="1">
    <location>
        <begin position="23"/>
        <end position="46"/>
    </location>
</feature>
<dbReference type="Proteomes" id="UP001597475">
    <property type="component" value="Unassembled WGS sequence"/>
</dbReference>
<dbReference type="EMBL" id="JBHUMK010000014">
    <property type="protein sequence ID" value="MFD2608685.1"/>
    <property type="molecule type" value="Genomic_DNA"/>
</dbReference>
<accession>A0ABW5P0D4</accession>
<protein>
    <submittedName>
        <fullName evidence="2">Uncharacterized protein</fullName>
    </submittedName>
</protein>
<evidence type="ECO:0000313" key="3">
    <source>
        <dbReference type="Proteomes" id="UP001597475"/>
    </source>
</evidence>
<reference evidence="3" key="1">
    <citation type="journal article" date="2019" name="Int. J. Syst. Evol. Microbiol.">
        <title>The Global Catalogue of Microorganisms (GCM) 10K type strain sequencing project: providing services to taxonomists for standard genome sequencing and annotation.</title>
        <authorList>
            <consortium name="The Broad Institute Genomics Platform"/>
            <consortium name="The Broad Institute Genome Sequencing Center for Infectious Disease"/>
            <person name="Wu L."/>
            <person name="Ma J."/>
        </authorList>
    </citation>
    <scope>NUCLEOTIDE SEQUENCE [LARGE SCALE GENOMIC DNA]</scope>
    <source>
        <strain evidence="3">KCTC 33842</strain>
    </source>
</reference>
<evidence type="ECO:0000256" key="1">
    <source>
        <dbReference type="SAM" id="MobiDB-lite"/>
    </source>
</evidence>